<protein>
    <submittedName>
        <fullName evidence="1">Uncharacterized protein</fullName>
    </submittedName>
</protein>
<reference evidence="1 2" key="1">
    <citation type="submission" date="2018-06" db="EMBL/GenBank/DDBJ databases">
        <authorList>
            <consortium name="Pathogen Informatics"/>
            <person name="Doyle S."/>
        </authorList>
    </citation>
    <scope>NUCLEOTIDE SEQUENCE [LARGE SCALE GENOMIC DNA]</scope>
    <source>
        <strain evidence="1 2">NCTC10571</strain>
    </source>
</reference>
<sequence length="218" mass="24635">MAKAVKDLDKRPIHTPYITTFQKEKTKNGDIQITSAELKRYYSVIDAEIYFQNYFVEDVSDINWAITQNVMPLFGYNSYIYDEVARGNRLIQGTFNINFTSPNYLFDLLNKIDGSLITDLNSYLTHAPSIKGKEVVGAINTSLFGKREYPDKGPLWNKTFDIDIIFGEKTGINDPVHIIIEGVAIQSCHNVLSGYCAGTPPIIQEQYSFIARDITTIG</sequence>
<proteinExistence type="predicted"/>
<dbReference type="AlphaFoldDB" id="A0A378NTU4"/>
<dbReference type="Proteomes" id="UP000255234">
    <property type="component" value="Unassembled WGS sequence"/>
</dbReference>
<evidence type="ECO:0000313" key="2">
    <source>
        <dbReference type="Proteomes" id="UP000255234"/>
    </source>
</evidence>
<dbReference type="RefSeq" id="WP_115151654.1">
    <property type="nucleotide sequence ID" value="NZ_UGPP01000001.1"/>
</dbReference>
<organism evidence="1 2">
    <name type="scientific">Megamonas hypermegale</name>
    <dbReference type="NCBI Taxonomy" id="158847"/>
    <lineage>
        <taxon>Bacteria</taxon>
        <taxon>Bacillati</taxon>
        <taxon>Bacillota</taxon>
        <taxon>Negativicutes</taxon>
        <taxon>Selenomonadales</taxon>
        <taxon>Selenomonadaceae</taxon>
        <taxon>Megamonas</taxon>
    </lineage>
</organism>
<evidence type="ECO:0000313" key="1">
    <source>
        <dbReference type="EMBL" id="STY71296.1"/>
    </source>
</evidence>
<dbReference type="EMBL" id="UGPP01000001">
    <property type="protein sequence ID" value="STY71296.1"/>
    <property type="molecule type" value="Genomic_DNA"/>
</dbReference>
<gene>
    <name evidence="1" type="ORF">NCTC10571_01452</name>
</gene>
<name>A0A378NTU4_9FIRM</name>
<accession>A0A378NTU4</accession>